<comment type="cofactor">
    <cofactor evidence="1">
        <name>FMN</name>
        <dbReference type="ChEBI" id="CHEBI:58210"/>
    </cofactor>
</comment>
<keyword evidence="4" id="KW-0285">Flavoprotein</keyword>
<dbReference type="Pfam" id="PF00724">
    <property type="entry name" value="Oxidored_FMN"/>
    <property type="match status" value="1"/>
</dbReference>
<dbReference type="PANTHER" id="PTHR42917:SF2">
    <property type="entry name" value="2,4-DIENOYL-COA REDUCTASE [(2E)-ENOYL-COA-PRODUCING]"/>
    <property type="match status" value="1"/>
</dbReference>
<dbReference type="EMBL" id="FNTL01000004">
    <property type="protein sequence ID" value="SEC86322.1"/>
    <property type="molecule type" value="Genomic_DNA"/>
</dbReference>
<reference evidence="13" key="1">
    <citation type="submission" date="2016-10" db="EMBL/GenBank/DDBJ databases">
        <authorList>
            <person name="Varghese N."/>
        </authorList>
    </citation>
    <scope>NUCLEOTIDE SEQUENCE [LARGE SCALE GENOMIC DNA]</scope>
    <source>
        <strain evidence="13">DSM 44719</strain>
    </source>
</reference>
<proteinExistence type="inferred from homology"/>
<evidence type="ECO:0000256" key="2">
    <source>
        <dbReference type="ARBA" id="ARBA00001966"/>
    </source>
</evidence>
<evidence type="ECO:0000256" key="7">
    <source>
        <dbReference type="ARBA" id="ARBA00023002"/>
    </source>
</evidence>
<feature type="domain" description="FAD/NAD(P)-binding" evidence="11">
    <location>
        <begin position="377"/>
        <end position="647"/>
    </location>
</feature>
<keyword evidence="7" id="KW-0560">Oxidoreductase</keyword>
<sequence length="674" mass="73226">MTQFPQLLAPLDLGFTTLKNRVIMGSIHTGLEDRAKDVPRLAEYFAERARGGVALIVTGGYAPNRTGWLLPFGAKLTNRVEARRHRAITKAVHDEGGKIALQILHAGRYSYQPFSVSASSIKAPINPFRPRRLTSRGVRWQIRNFVRCSRLAQQANYDGVEIMGGEGYFINQFLCERTNKRTDKWGGTPENRRRMAVEIVRRTRAAVGPNFIIIFRLSMADLVEGGQTWDEIVALAQEVESAGATIINTDIGWHESRVPTIVTSVPRAAFADITGKLEKHVSIPVAASNRINMPEVAEEILTRGDAQLISMARPMLADPDWVRKAEAGTPDEINTCIACNQACLDHAFVRKHVSCLLNPRAGRETELTLSPTRTTKRVAVVGAGPAGLSAALGLAQRGHTVTLFEADSEIGGQFGIARKIPGKEEFAETIRYYNRQLPLAGVDVRLDSRVTATELVGEYDEVIVATGVTPRVPSIPGIDHPKVLTYPEVVRGGKPVGQSVAVIGAGGIGVDVSEFLTHEHSPTLDLKEWKQEWGVTEPEAAAGALTTPVPAPSPREVYLLQRKSGRIGAGLAKTTGWVHRAALKNKGVQELSGVNYERIDDDGLHITFGAKREKPRTLAVDNVVICAGQESVRDLVDELTVAGVTTHVIGGADVAAELDAKRAIEQGTRLAARI</sequence>
<dbReference type="SUPFAM" id="SSF51905">
    <property type="entry name" value="FAD/NAD(P)-binding domain"/>
    <property type="match status" value="1"/>
</dbReference>
<dbReference type="InterPro" id="IPR051793">
    <property type="entry name" value="NADH:flavin_oxidoreductase"/>
</dbReference>
<organism evidence="12 13">
    <name type="scientific">Rhodococcus jostii</name>
    <dbReference type="NCBI Taxonomy" id="132919"/>
    <lineage>
        <taxon>Bacteria</taxon>
        <taxon>Bacillati</taxon>
        <taxon>Actinomycetota</taxon>
        <taxon>Actinomycetes</taxon>
        <taxon>Mycobacteriales</taxon>
        <taxon>Nocardiaceae</taxon>
        <taxon>Rhodococcus</taxon>
    </lineage>
</organism>
<dbReference type="SUPFAM" id="SSF51971">
    <property type="entry name" value="Nucleotide-binding domain"/>
    <property type="match status" value="1"/>
</dbReference>
<dbReference type="PRINTS" id="PR00469">
    <property type="entry name" value="PNDRDTASEII"/>
</dbReference>
<dbReference type="Pfam" id="PF07992">
    <property type="entry name" value="Pyr_redox_2"/>
    <property type="match status" value="1"/>
</dbReference>
<dbReference type="Gene3D" id="3.40.50.720">
    <property type="entry name" value="NAD(P)-binding Rossmann-like Domain"/>
    <property type="match status" value="1"/>
</dbReference>
<dbReference type="PRINTS" id="PR00368">
    <property type="entry name" value="FADPNR"/>
</dbReference>
<evidence type="ECO:0000313" key="12">
    <source>
        <dbReference type="EMBL" id="SEC86322.1"/>
    </source>
</evidence>
<dbReference type="InterPro" id="IPR036188">
    <property type="entry name" value="FAD/NAD-bd_sf"/>
</dbReference>
<evidence type="ECO:0000259" key="10">
    <source>
        <dbReference type="Pfam" id="PF00724"/>
    </source>
</evidence>
<dbReference type="OrthoDB" id="3169239at2"/>
<dbReference type="AlphaFoldDB" id="A0A1H4VYX3"/>
<evidence type="ECO:0000256" key="3">
    <source>
        <dbReference type="ARBA" id="ARBA00011048"/>
    </source>
</evidence>
<evidence type="ECO:0000259" key="11">
    <source>
        <dbReference type="Pfam" id="PF07992"/>
    </source>
</evidence>
<keyword evidence="9" id="KW-0411">Iron-sulfur</keyword>
<evidence type="ECO:0000313" key="13">
    <source>
        <dbReference type="Proteomes" id="UP000183407"/>
    </source>
</evidence>
<evidence type="ECO:0000256" key="9">
    <source>
        <dbReference type="ARBA" id="ARBA00023014"/>
    </source>
</evidence>
<dbReference type="GO" id="GO:0051536">
    <property type="term" value="F:iron-sulfur cluster binding"/>
    <property type="evidence" value="ECO:0007669"/>
    <property type="project" value="UniProtKB-KW"/>
</dbReference>
<gene>
    <name evidence="12" type="ORF">SAMN04490220_2783</name>
</gene>
<dbReference type="Gene3D" id="3.20.20.70">
    <property type="entry name" value="Aldolase class I"/>
    <property type="match status" value="1"/>
</dbReference>
<feature type="domain" description="NADH:flavin oxidoreductase/NADH oxidase N-terminal" evidence="10">
    <location>
        <begin position="7"/>
        <end position="332"/>
    </location>
</feature>
<keyword evidence="8" id="KW-0408">Iron</keyword>
<accession>A0A1H4VYX3</accession>
<evidence type="ECO:0000256" key="8">
    <source>
        <dbReference type="ARBA" id="ARBA00023004"/>
    </source>
</evidence>
<name>A0A1H4VYX3_RHOJO</name>
<evidence type="ECO:0000256" key="1">
    <source>
        <dbReference type="ARBA" id="ARBA00001917"/>
    </source>
</evidence>
<comment type="cofactor">
    <cofactor evidence="2">
        <name>[4Fe-4S] cluster</name>
        <dbReference type="ChEBI" id="CHEBI:49883"/>
    </cofactor>
</comment>
<evidence type="ECO:0000256" key="4">
    <source>
        <dbReference type="ARBA" id="ARBA00022630"/>
    </source>
</evidence>
<dbReference type="Proteomes" id="UP000183407">
    <property type="component" value="Unassembled WGS sequence"/>
</dbReference>
<dbReference type="SUPFAM" id="SSF51395">
    <property type="entry name" value="FMN-linked oxidoreductases"/>
    <property type="match status" value="1"/>
</dbReference>
<dbReference type="GO" id="GO:0010181">
    <property type="term" value="F:FMN binding"/>
    <property type="evidence" value="ECO:0007669"/>
    <property type="project" value="InterPro"/>
</dbReference>
<evidence type="ECO:0000256" key="6">
    <source>
        <dbReference type="ARBA" id="ARBA00022723"/>
    </source>
</evidence>
<keyword evidence="6" id="KW-0479">Metal-binding</keyword>
<evidence type="ECO:0000256" key="5">
    <source>
        <dbReference type="ARBA" id="ARBA00022643"/>
    </source>
</evidence>
<comment type="similarity">
    <text evidence="3">In the N-terminal section; belongs to the NADH:flavin oxidoreductase/NADH oxidase family.</text>
</comment>
<dbReference type="RefSeq" id="WP_073360278.1">
    <property type="nucleotide sequence ID" value="NZ_FNTL01000004.1"/>
</dbReference>
<dbReference type="Gene3D" id="3.50.50.60">
    <property type="entry name" value="FAD/NAD(P)-binding domain"/>
    <property type="match status" value="1"/>
</dbReference>
<dbReference type="InterPro" id="IPR023753">
    <property type="entry name" value="FAD/NAD-binding_dom"/>
</dbReference>
<dbReference type="GO" id="GO:0016491">
    <property type="term" value="F:oxidoreductase activity"/>
    <property type="evidence" value="ECO:0007669"/>
    <property type="project" value="UniProtKB-KW"/>
</dbReference>
<dbReference type="CDD" id="cd02930">
    <property type="entry name" value="DCR_FMN"/>
    <property type="match status" value="1"/>
</dbReference>
<keyword evidence="5" id="KW-0288">FMN</keyword>
<dbReference type="PANTHER" id="PTHR42917">
    <property type="entry name" value="2,4-DIENOYL-COA REDUCTASE"/>
    <property type="match status" value="1"/>
</dbReference>
<dbReference type="InterPro" id="IPR001155">
    <property type="entry name" value="OxRdtase_FMN_N"/>
</dbReference>
<dbReference type="GO" id="GO:0046872">
    <property type="term" value="F:metal ion binding"/>
    <property type="evidence" value="ECO:0007669"/>
    <property type="project" value="UniProtKB-KW"/>
</dbReference>
<dbReference type="FunFam" id="3.20.20.70:FF:000082">
    <property type="entry name" value="NADPH-dependent 2,4-dienoyl-CoA reductase"/>
    <property type="match status" value="1"/>
</dbReference>
<protein>
    <submittedName>
        <fullName evidence="12">2,4-dienoyl-CoA reductase (NADPH2)</fullName>
    </submittedName>
</protein>
<dbReference type="InterPro" id="IPR013785">
    <property type="entry name" value="Aldolase_TIM"/>
</dbReference>